<dbReference type="InterPro" id="IPR037401">
    <property type="entry name" value="SnoaL-like"/>
</dbReference>
<feature type="domain" description="SnoaL-like" evidence="1">
    <location>
        <begin position="30"/>
        <end position="147"/>
    </location>
</feature>
<keyword evidence="3" id="KW-1185">Reference proteome</keyword>
<proteinExistence type="predicted"/>
<organism evidence="2 3">
    <name type="scientific">Streptomyces macrolidinus</name>
    <dbReference type="NCBI Taxonomy" id="2952607"/>
    <lineage>
        <taxon>Bacteria</taxon>
        <taxon>Bacillati</taxon>
        <taxon>Actinomycetota</taxon>
        <taxon>Actinomycetes</taxon>
        <taxon>Kitasatosporales</taxon>
        <taxon>Streptomycetaceae</taxon>
        <taxon>Streptomyces</taxon>
    </lineage>
</organism>
<dbReference type="InterPro" id="IPR032710">
    <property type="entry name" value="NTF2-like_dom_sf"/>
</dbReference>
<dbReference type="SUPFAM" id="SSF54427">
    <property type="entry name" value="NTF2-like"/>
    <property type="match status" value="1"/>
</dbReference>
<dbReference type="Proteomes" id="UP001523219">
    <property type="component" value="Unassembled WGS sequence"/>
</dbReference>
<dbReference type="EMBL" id="JAMWMR010000015">
    <property type="protein sequence ID" value="MCN9242584.1"/>
    <property type="molecule type" value="Genomic_DNA"/>
</dbReference>
<comment type="caution">
    <text evidence="2">The sequence shown here is derived from an EMBL/GenBank/DDBJ whole genome shotgun (WGS) entry which is preliminary data.</text>
</comment>
<dbReference type="RefSeq" id="WP_252425896.1">
    <property type="nucleotide sequence ID" value="NZ_JAMWMR010000015.1"/>
</dbReference>
<sequence>MAQQLDISFGPGSRNRIDETVTPGIDGALAALETFYFSFNNRDLDVFSQVWTKHPLAQLNNPLGGILRGGDAITALYDQVFHGPAKVTVTFGDVVEYADDTHAVFAGRETGEYAVNGGEAVPLSIRTSRYFRYDNGRWSQFHHHGSIDDAAALAAYQAAIRG</sequence>
<evidence type="ECO:0000259" key="1">
    <source>
        <dbReference type="Pfam" id="PF13474"/>
    </source>
</evidence>
<dbReference type="Pfam" id="PF13474">
    <property type="entry name" value="SnoaL_3"/>
    <property type="match status" value="1"/>
</dbReference>
<reference evidence="2 3" key="1">
    <citation type="submission" date="2022-05" db="EMBL/GenBank/DDBJ databases">
        <title>Streptomyces sp. nov. RY43-2 isolated from soil of a peat swamp forest.</title>
        <authorList>
            <person name="Kanchanasin P."/>
            <person name="Tanasupawat S."/>
            <person name="Phongsopitanun W."/>
        </authorList>
    </citation>
    <scope>NUCLEOTIDE SEQUENCE [LARGE SCALE GENOMIC DNA]</scope>
    <source>
        <strain evidence="2 3">RY43-2</strain>
    </source>
</reference>
<accession>A0ABT0ZG77</accession>
<evidence type="ECO:0000313" key="2">
    <source>
        <dbReference type="EMBL" id="MCN9242584.1"/>
    </source>
</evidence>
<evidence type="ECO:0000313" key="3">
    <source>
        <dbReference type="Proteomes" id="UP001523219"/>
    </source>
</evidence>
<name>A0ABT0ZG77_9ACTN</name>
<gene>
    <name evidence="2" type="ORF">NGF19_17565</name>
</gene>
<protein>
    <submittedName>
        <fullName evidence="2">Nuclear transport factor 2 family protein</fullName>
    </submittedName>
</protein>
<dbReference type="Gene3D" id="3.10.450.50">
    <property type="match status" value="1"/>
</dbReference>